<feature type="compositionally biased region" description="Basic residues" evidence="1">
    <location>
        <begin position="27"/>
        <end position="37"/>
    </location>
</feature>
<reference evidence="2" key="1">
    <citation type="submission" date="2021-02" db="EMBL/GenBank/DDBJ databases">
        <authorList>
            <person name="Nowell W R."/>
        </authorList>
    </citation>
    <scope>NUCLEOTIDE SEQUENCE</scope>
</reference>
<dbReference type="AlphaFoldDB" id="A0A821V448"/>
<name>A0A821V448_9BILA</name>
<dbReference type="EMBL" id="CAJOBP010094477">
    <property type="protein sequence ID" value="CAF4957993.1"/>
    <property type="molecule type" value="Genomic_DNA"/>
</dbReference>
<keyword evidence="4" id="KW-1185">Reference proteome</keyword>
<dbReference type="EMBL" id="CAJOBP010076611">
    <property type="protein sequence ID" value="CAF4900506.1"/>
    <property type="molecule type" value="Genomic_DNA"/>
</dbReference>
<evidence type="ECO:0000256" key="1">
    <source>
        <dbReference type="SAM" id="MobiDB-lite"/>
    </source>
</evidence>
<accession>A0A821V448</accession>
<evidence type="ECO:0000313" key="4">
    <source>
        <dbReference type="Proteomes" id="UP000663873"/>
    </source>
</evidence>
<protein>
    <submittedName>
        <fullName evidence="2">Uncharacterized protein</fullName>
    </submittedName>
</protein>
<dbReference type="Proteomes" id="UP000663873">
    <property type="component" value="Unassembled WGS sequence"/>
</dbReference>
<gene>
    <name evidence="2" type="ORF">UJA718_LOCUS45498</name>
    <name evidence="3" type="ORF">UJA718_LOCUS48088</name>
</gene>
<sequence>MGSTPSTSQVKKHNPIHPLPTQDPLRQHRRHSQSSSP</sequence>
<proteinExistence type="predicted"/>
<organism evidence="2 4">
    <name type="scientific">Rotaria socialis</name>
    <dbReference type="NCBI Taxonomy" id="392032"/>
    <lineage>
        <taxon>Eukaryota</taxon>
        <taxon>Metazoa</taxon>
        <taxon>Spiralia</taxon>
        <taxon>Gnathifera</taxon>
        <taxon>Rotifera</taxon>
        <taxon>Eurotatoria</taxon>
        <taxon>Bdelloidea</taxon>
        <taxon>Philodinida</taxon>
        <taxon>Philodinidae</taxon>
        <taxon>Rotaria</taxon>
    </lineage>
</organism>
<feature type="region of interest" description="Disordered" evidence="1">
    <location>
        <begin position="1"/>
        <end position="37"/>
    </location>
</feature>
<evidence type="ECO:0000313" key="3">
    <source>
        <dbReference type="EMBL" id="CAF4957993.1"/>
    </source>
</evidence>
<evidence type="ECO:0000313" key="2">
    <source>
        <dbReference type="EMBL" id="CAF4900506.1"/>
    </source>
</evidence>
<feature type="non-terminal residue" evidence="2">
    <location>
        <position position="37"/>
    </location>
</feature>
<comment type="caution">
    <text evidence="2">The sequence shown here is derived from an EMBL/GenBank/DDBJ whole genome shotgun (WGS) entry which is preliminary data.</text>
</comment>